<dbReference type="Pfam" id="PF01471">
    <property type="entry name" value="PG_binding_1"/>
    <property type="match status" value="2"/>
</dbReference>
<dbReference type="KEGG" id="mfc:BRM9_1685"/>
<dbReference type="SUPFAM" id="SSF47090">
    <property type="entry name" value="PGBD-like"/>
    <property type="match status" value="2"/>
</dbReference>
<protein>
    <submittedName>
        <fullName evidence="2">Peptidoglycan binding domain-containing protein</fullName>
    </submittedName>
</protein>
<dbReference type="InterPro" id="IPR036365">
    <property type="entry name" value="PGBD-like_sf"/>
</dbReference>
<evidence type="ECO:0000259" key="1">
    <source>
        <dbReference type="Pfam" id="PF01471"/>
    </source>
</evidence>
<dbReference type="EMBL" id="CP006933">
    <property type="protein sequence ID" value="AIS32496.1"/>
    <property type="molecule type" value="Genomic_DNA"/>
</dbReference>
<dbReference type="AlphaFoldDB" id="A0A089ZCH9"/>
<evidence type="ECO:0000313" key="2">
    <source>
        <dbReference type="EMBL" id="AIS32496.1"/>
    </source>
</evidence>
<sequence length="320" mass="35602">MSCFLYEGVTGDSRIPLLERRLKYLGYYQGIIDNYYGPMLSAAVQNYQRNKGLQVDCVGPITWASLFPANTCPSNWLYQGCQGDNVKAQQITLQSLGFYVGYKLDGDFGPYMTQAVRNFQQAAGIIIDGIIGDQTIKAELTYKKPAAQPSTNKNCFESAQYTVWKQEMNPYTRRTCGPFAVKEAIFEWGLNPDIDTVVKAVNAQPGYAGTAPDDILNGVPKLTEALGIPCKAYLLNHEEIGGFPGLGQVLADARKTAVAHIAYKSNQCNHYHTPVRLCLNEQQIVIAENLHGAYETYSFGGYLPLIQNCSQKSWMIFERI</sequence>
<dbReference type="RefSeq" id="WP_081944581.1">
    <property type="nucleotide sequence ID" value="NZ_CP006933.1"/>
</dbReference>
<dbReference type="Proteomes" id="UP000029661">
    <property type="component" value="Chromosome"/>
</dbReference>
<reference evidence="2 3" key="1">
    <citation type="submission" date="2013-12" db="EMBL/GenBank/DDBJ databases">
        <title>The complete genome sequence of Methanobacterium sp. BRM9.</title>
        <authorList>
            <consortium name="Pastoral Greenhouse Gas Research Consortium"/>
            <person name="Kelly W.J."/>
            <person name="Leahy S.C."/>
            <person name="Perry R."/>
            <person name="Li D."/>
            <person name="Altermann E."/>
            <person name="Lambie S.C."/>
            <person name="Attwood G.T."/>
        </authorList>
    </citation>
    <scope>NUCLEOTIDE SEQUENCE [LARGE SCALE GENOMIC DNA]</scope>
    <source>
        <strain evidence="2 3">BRM9</strain>
    </source>
</reference>
<dbReference type="InterPro" id="IPR002477">
    <property type="entry name" value="Peptidoglycan-bd-like"/>
</dbReference>
<accession>A0A089ZCH9</accession>
<dbReference type="InterPro" id="IPR036366">
    <property type="entry name" value="PGBDSf"/>
</dbReference>
<name>A0A089ZCH9_METFO</name>
<feature type="domain" description="Peptidoglycan binding-like" evidence="1">
    <location>
        <begin position="82"/>
        <end position="138"/>
    </location>
</feature>
<dbReference type="Gene3D" id="1.10.101.10">
    <property type="entry name" value="PGBD-like superfamily/PGBD"/>
    <property type="match status" value="2"/>
</dbReference>
<proteinExistence type="predicted"/>
<feature type="domain" description="Peptidoglycan binding-like" evidence="1">
    <location>
        <begin position="14"/>
        <end position="64"/>
    </location>
</feature>
<evidence type="ECO:0000313" key="3">
    <source>
        <dbReference type="Proteomes" id="UP000029661"/>
    </source>
</evidence>
<dbReference type="GeneID" id="25399531"/>
<organism evidence="2 3">
    <name type="scientific">Methanobacterium formicicum</name>
    <dbReference type="NCBI Taxonomy" id="2162"/>
    <lineage>
        <taxon>Archaea</taxon>
        <taxon>Methanobacteriati</taxon>
        <taxon>Methanobacteriota</taxon>
        <taxon>Methanomada group</taxon>
        <taxon>Methanobacteria</taxon>
        <taxon>Methanobacteriales</taxon>
        <taxon>Methanobacteriaceae</taxon>
        <taxon>Methanobacterium</taxon>
    </lineage>
</organism>
<gene>
    <name evidence="2" type="ORF">BRM9_1685</name>
</gene>